<gene>
    <name evidence="2" type="ORF">DEBURN_LOCUS2905</name>
</gene>
<proteinExistence type="predicted"/>
<protein>
    <submittedName>
        <fullName evidence="2">3200_t:CDS:1</fullName>
    </submittedName>
</protein>
<name>A0A9N8Z0X3_9GLOM</name>
<evidence type="ECO:0000313" key="3">
    <source>
        <dbReference type="Proteomes" id="UP000789706"/>
    </source>
</evidence>
<sequence length="71" mass="7515">MTPIVQSNNSQKGSEGKGRVGGSEWDCCMVGNNPPSLGAVMPYHSPRSRGVHLLQIILASILWGGSPENPL</sequence>
<feature type="compositionally biased region" description="Polar residues" evidence="1">
    <location>
        <begin position="1"/>
        <end position="13"/>
    </location>
</feature>
<comment type="caution">
    <text evidence="2">The sequence shown here is derived from an EMBL/GenBank/DDBJ whole genome shotgun (WGS) entry which is preliminary data.</text>
</comment>
<feature type="region of interest" description="Disordered" evidence="1">
    <location>
        <begin position="1"/>
        <end position="23"/>
    </location>
</feature>
<keyword evidence="3" id="KW-1185">Reference proteome</keyword>
<dbReference type="AlphaFoldDB" id="A0A9N8Z0X3"/>
<evidence type="ECO:0000256" key="1">
    <source>
        <dbReference type="SAM" id="MobiDB-lite"/>
    </source>
</evidence>
<dbReference type="EMBL" id="CAJVPK010000169">
    <property type="protein sequence ID" value="CAG8465675.1"/>
    <property type="molecule type" value="Genomic_DNA"/>
</dbReference>
<organism evidence="2 3">
    <name type="scientific">Diversispora eburnea</name>
    <dbReference type="NCBI Taxonomy" id="1213867"/>
    <lineage>
        <taxon>Eukaryota</taxon>
        <taxon>Fungi</taxon>
        <taxon>Fungi incertae sedis</taxon>
        <taxon>Mucoromycota</taxon>
        <taxon>Glomeromycotina</taxon>
        <taxon>Glomeromycetes</taxon>
        <taxon>Diversisporales</taxon>
        <taxon>Diversisporaceae</taxon>
        <taxon>Diversispora</taxon>
    </lineage>
</organism>
<dbReference type="Proteomes" id="UP000789706">
    <property type="component" value="Unassembled WGS sequence"/>
</dbReference>
<accession>A0A9N8Z0X3</accession>
<evidence type="ECO:0000313" key="2">
    <source>
        <dbReference type="EMBL" id="CAG8465675.1"/>
    </source>
</evidence>
<reference evidence="2" key="1">
    <citation type="submission" date="2021-06" db="EMBL/GenBank/DDBJ databases">
        <authorList>
            <person name="Kallberg Y."/>
            <person name="Tangrot J."/>
            <person name="Rosling A."/>
        </authorList>
    </citation>
    <scope>NUCLEOTIDE SEQUENCE</scope>
    <source>
        <strain evidence="2">AZ414A</strain>
    </source>
</reference>